<accession>A0A3B0ZYQ8</accession>
<dbReference type="EMBL" id="UOFT01000071">
    <property type="protein sequence ID" value="VAW98688.1"/>
    <property type="molecule type" value="Genomic_DNA"/>
</dbReference>
<dbReference type="SMART" id="SM00316">
    <property type="entry name" value="S1"/>
    <property type="match status" value="3"/>
</dbReference>
<evidence type="ECO:0000259" key="1">
    <source>
        <dbReference type="SMART" id="SM00316"/>
    </source>
</evidence>
<dbReference type="InterPro" id="IPR012340">
    <property type="entry name" value="NA-bd_OB-fold"/>
</dbReference>
<organism evidence="2">
    <name type="scientific">hydrothermal vent metagenome</name>
    <dbReference type="NCBI Taxonomy" id="652676"/>
    <lineage>
        <taxon>unclassified sequences</taxon>
        <taxon>metagenomes</taxon>
        <taxon>ecological metagenomes</taxon>
    </lineage>
</organism>
<dbReference type="Gene3D" id="1.10.10.10">
    <property type="entry name" value="Winged helix-like DNA-binding domain superfamily/Winged helix DNA-binding domain"/>
    <property type="match status" value="1"/>
</dbReference>
<reference evidence="2" key="1">
    <citation type="submission" date="2018-06" db="EMBL/GenBank/DDBJ databases">
        <authorList>
            <person name="Zhirakovskaya E."/>
        </authorList>
    </citation>
    <scope>NUCLEOTIDE SEQUENCE</scope>
</reference>
<dbReference type="Pfam" id="PF17783">
    <property type="entry name" value="WHD_CvfB"/>
    <property type="match status" value="1"/>
</dbReference>
<sequence length="276" mass="31455">MIKIGQHNKLRVTKFVDYGLYLDDGNNGEILLPKRYMPDDVEVDDILKVFIYADSDDTLIATTQTPLARVGEAAYLRVAAVNDVGAFLDWGLAKDILVPFAEQHRKMEVGRSYIVYLYLDKYADRIVASSKINKFIKDETSGYKQKQQVDLLIAGKTDLGYKAIINNQYFGILYEDDVFQKLSFGQKIKGFIKNIRPDNKVDLTLQLNTNQSRNSLADQIIDYLKAHKGESALTDKSKPEDIYKQYAVSKSNYKKALGGLYKKRLITIEKDCIRLV</sequence>
<name>A0A3B0ZYQ8_9ZZZZ</name>
<evidence type="ECO:0000313" key="2">
    <source>
        <dbReference type="EMBL" id="VAW98688.1"/>
    </source>
</evidence>
<gene>
    <name evidence="2" type="ORF">MNBD_GAMMA23-2388</name>
</gene>
<proteinExistence type="predicted"/>
<dbReference type="InterPro" id="IPR014464">
    <property type="entry name" value="CvfB_fam"/>
</dbReference>
<dbReference type="InterPro" id="IPR036388">
    <property type="entry name" value="WH-like_DNA-bd_sf"/>
</dbReference>
<dbReference type="InterPro" id="IPR040764">
    <property type="entry name" value="CvfB_WH"/>
</dbReference>
<feature type="domain" description="S1 motif" evidence="1">
    <location>
        <begin position="69"/>
        <end position="131"/>
    </location>
</feature>
<protein>
    <recommendedName>
        <fullName evidence="1">S1 motif domain-containing protein</fullName>
    </recommendedName>
</protein>
<dbReference type="Gene3D" id="2.40.50.140">
    <property type="entry name" value="Nucleic acid-binding proteins"/>
    <property type="match status" value="1"/>
</dbReference>
<dbReference type="Pfam" id="PF13509">
    <property type="entry name" value="S1_2"/>
    <property type="match status" value="2"/>
</dbReference>
<feature type="domain" description="S1 motif" evidence="1">
    <location>
        <begin position="3"/>
        <end position="64"/>
    </location>
</feature>
<dbReference type="PANTHER" id="PTHR37296">
    <property type="entry name" value="CONSERVED VIRULENCE FACTOR B"/>
    <property type="match status" value="1"/>
</dbReference>
<dbReference type="PIRSF" id="PIRSF012524">
    <property type="entry name" value="YitL_S1"/>
    <property type="match status" value="1"/>
</dbReference>
<dbReference type="AlphaFoldDB" id="A0A3B0ZYQ8"/>
<dbReference type="GO" id="GO:0003676">
    <property type="term" value="F:nucleic acid binding"/>
    <property type="evidence" value="ECO:0007669"/>
    <property type="project" value="InterPro"/>
</dbReference>
<dbReference type="InterPro" id="IPR003029">
    <property type="entry name" value="S1_domain"/>
</dbReference>
<dbReference type="InterPro" id="IPR039566">
    <property type="entry name" value="CvfB_S1_st"/>
</dbReference>
<dbReference type="PANTHER" id="PTHR37296:SF1">
    <property type="entry name" value="CONSERVED VIRULENCE FACTOR B"/>
    <property type="match status" value="1"/>
</dbReference>
<feature type="domain" description="S1 motif" evidence="1">
    <location>
        <begin position="144"/>
        <end position="206"/>
    </location>
</feature>